<evidence type="ECO:0000256" key="1">
    <source>
        <dbReference type="ARBA" id="ARBA00001974"/>
    </source>
</evidence>
<feature type="domain" description="Glucose-methanol-choline oxidoreductase N-terminal" evidence="7">
    <location>
        <begin position="123"/>
        <end position="146"/>
    </location>
</feature>
<dbReference type="Gene3D" id="3.30.560.10">
    <property type="entry name" value="Glucose Oxidase, domain 3"/>
    <property type="match status" value="1"/>
</dbReference>
<evidence type="ECO:0000259" key="7">
    <source>
        <dbReference type="PROSITE" id="PS00623"/>
    </source>
</evidence>
<evidence type="ECO:0000256" key="4">
    <source>
        <dbReference type="ARBA" id="ARBA00022827"/>
    </source>
</evidence>
<keyword evidence="4 5" id="KW-0274">FAD</keyword>
<reference evidence="9" key="1">
    <citation type="journal article" date="2014" name="Int. J. Syst. Evol. Microbiol.">
        <title>Complete genome of a new Firmicutes species belonging to the dominant human colonic microbiota ('Ruminococcus bicirculans') reveals two chromosomes and a selective capacity to utilize plant glucans.</title>
        <authorList>
            <consortium name="NISC Comparative Sequencing Program"/>
            <person name="Wegmann U."/>
            <person name="Louis P."/>
            <person name="Goesmann A."/>
            <person name="Henrissat B."/>
            <person name="Duncan S.H."/>
            <person name="Flint H.J."/>
        </authorList>
    </citation>
    <scope>NUCLEOTIDE SEQUENCE</scope>
    <source>
        <strain evidence="9">JCM 6925</strain>
    </source>
</reference>
<dbReference type="PIRSF" id="PIRSF000137">
    <property type="entry name" value="Alcohol_oxidase"/>
    <property type="match status" value="1"/>
</dbReference>
<comment type="caution">
    <text evidence="9">The sequence shown here is derived from an EMBL/GenBank/DDBJ whole genome shotgun (WGS) entry which is preliminary data.</text>
</comment>
<sequence>MSSHPGRADAAATPAPATAPAPAPAPAPAATTHRLALADHLDDGATFDYIVCGAGSSGSVLAGRLAADPAVTVLLVESGGSDDDERVRDPDLWPANLGTGRTWDHVTEPNHHLNGRRLAYATGRGLGGGGAVNAGVWARGHRTDWDSYAEATGDPTWGYAHVLEHYRGIEDWQGAPDPERRGTGGPMRIRPSQDVHPLFTAFLDGAEATGIPRFGSANGALMEANSGGAVRDENIHDGVRQTPFRRYVADRVGQPNLTVLPHTTVSRVLVSAGRARGVEIVRDGRPLRVDASQEVVLSLGALSTPAVLMRSGIGDERELRDLGIAVVQHLPGVGRNLDDHIRLPCMWEAADVPLPVPTRSQAVCFWEDGTRPGAPEFVMYLSPAPSVSAESAAQYPPPERCFTLMPAMRPRDGSRGRVRLASTDPMAGPRIETNFLADPDDVRSALAAVAVAREIGNSAALRPFVEREVSPASSVTDTVEGFVRDAVETFWHQCGTSRMGRDEGAVVDGRLKVYGIEGLRVADASVLPHVTVANTMAPSMVVGERAAEILAAERG</sequence>
<dbReference type="PANTHER" id="PTHR11552:SF147">
    <property type="entry name" value="CHOLINE DEHYDROGENASE, MITOCHONDRIAL"/>
    <property type="match status" value="1"/>
</dbReference>
<feature type="domain" description="Glucose-methanol-choline oxidoreductase N-terminal" evidence="8">
    <location>
        <begin position="300"/>
        <end position="314"/>
    </location>
</feature>
<name>A0ABV9WMM4_9ACTN</name>
<gene>
    <name evidence="9" type="ORF">ACFPRC_00075</name>
    <name evidence="10" type="ORF">ACFPRC_37590</name>
</gene>
<protein>
    <submittedName>
        <fullName evidence="9">GMC family oxidoreductase</fullName>
    </submittedName>
</protein>
<evidence type="ECO:0000256" key="2">
    <source>
        <dbReference type="ARBA" id="ARBA00010790"/>
    </source>
</evidence>
<dbReference type="Gene3D" id="3.50.50.60">
    <property type="entry name" value="FAD/NAD(P)-binding domain"/>
    <property type="match status" value="1"/>
</dbReference>
<dbReference type="InterPro" id="IPR000172">
    <property type="entry name" value="GMC_OxRdtase_N"/>
</dbReference>
<keyword evidence="11" id="KW-1185">Reference proteome</keyword>
<evidence type="ECO:0000256" key="5">
    <source>
        <dbReference type="RuleBase" id="RU003968"/>
    </source>
</evidence>
<keyword evidence="3 5" id="KW-0285">Flavoprotein</keyword>
<dbReference type="InterPro" id="IPR036188">
    <property type="entry name" value="FAD/NAD-bd_sf"/>
</dbReference>
<evidence type="ECO:0000256" key="6">
    <source>
        <dbReference type="SAM" id="MobiDB-lite"/>
    </source>
</evidence>
<dbReference type="Proteomes" id="UP001595855">
    <property type="component" value="Unassembled WGS sequence"/>
</dbReference>
<dbReference type="PROSITE" id="PS00623">
    <property type="entry name" value="GMC_OXRED_1"/>
    <property type="match status" value="1"/>
</dbReference>
<comment type="cofactor">
    <cofactor evidence="1">
        <name>FAD</name>
        <dbReference type="ChEBI" id="CHEBI:57692"/>
    </cofactor>
</comment>
<feature type="compositionally biased region" description="Pro residues" evidence="6">
    <location>
        <begin position="17"/>
        <end position="27"/>
    </location>
</feature>
<comment type="similarity">
    <text evidence="2 5">Belongs to the GMC oxidoreductase family.</text>
</comment>
<evidence type="ECO:0000313" key="9">
    <source>
        <dbReference type="EMBL" id="MFC5013281.1"/>
    </source>
</evidence>
<dbReference type="EMBL" id="JBHSJO010000001">
    <property type="protein sequence ID" value="MFC5013281.1"/>
    <property type="molecule type" value="Genomic_DNA"/>
</dbReference>
<reference evidence="9" key="3">
    <citation type="submission" date="2024-09" db="EMBL/GenBank/DDBJ databases">
        <authorList>
            <person name="Sun Q."/>
            <person name="Mori K."/>
        </authorList>
    </citation>
    <scope>NUCLEOTIDE SEQUENCE</scope>
    <source>
        <strain evidence="9">JCM 6925</strain>
    </source>
</reference>
<evidence type="ECO:0000313" key="11">
    <source>
        <dbReference type="Proteomes" id="UP001595855"/>
    </source>
</evidence>
<dbReference type="SUPFAM" id="SSF54373">
    <property type="entry name" value="FAD-linked reductases, C-terminal domain"/>
    <property type="match status" value="1"/>
</dbReference>
<feature type="region of interest" description="Disordered" evidence="6">
    <location>
        <begin position="1"/>
        <end position="31"/>
    </location>
</feature>
<dbReference type="InterPro" id="IPR012132">
    <property type="entry name" value="GMC_OxRdtase"/>
</dbReference>
<dbReference type="PROSITE" id="PS00624">
    <property type="entry name" value="GMC_OXRED_2"/>
    <property type="match status" value="1"/>
</dbReference>
<dbReference type="InterPro" id="IPR007867">
    <property type="entry name" value="GMC_OxRtase_C"/>
</dbReference>
<dbReference type="PANTHER" id="PTHR11552">
    <property type="entry name" value="GLUCOSE-METHANOL-CHOLINE GMC OXIDOREDUCTASE"/>
    <property type="match status" value="1"/>
</dbReference>
<evidence type="ECO:0000259" key="8">
    <source>
        <dbReference type="PROSITE" id="PS00624"/>
    </source>
</evidence>
<evidence type="ECO:0000256" key="3">
    <source>
        <dbReference type="ARBA" id="ARBA00022630"/>
    </source>
</evidence>
<proteinExistence type="inferred from homology"/>
<dbReference type="SUPFAM" id="SSF51905">
    <property type="entry name" value="FAD/NAD(P)-binding domain"/>
    <property type="match status" value="1"/>
</dbReference>
<reference evidence="11" key="2">
    <citation type="journal article" date="2019" name="Int. J. Syst. Evol. Microbiol.">
        <title>The Global Catalogue of Microorganisms (GCM) 10K type strain sequencing project: providing services to taxonomists for standard genome sequencing and annotation.</title>
        <authorList>
            <consortium name="The Broad Institute Genomics Platform"/>
            <consortium name="The Broad Institute Genome Sequencing Center for Infectious Disease"/>
            <person name="Wu L."/>
            <person name="Ma J."/>
        </authorList>
    </citation>
    <scope>NUCLEOTIDE SEQUENCE [LARGE SCALE GENOMIC DNA]</scope>
    <source>
        <strain evidence="11">CGMCC 4.1542</strain>
    </source>
</reference>
<dbReference type="Pfam" id="PF00732">
    <property type="entry name" value="GMC_oxred_N"/>
    <property type="match status" value="1"/>
</dbReference>
<dbReference type="Pfam" id="PF05199">
    <property type="entry name" value="GMC_oxred_C"/>
    <property type="match status" value="1"/>
</dbReference>
<organism evidence="9 11">
    <name type="scientific">Streptomyces lienomycini</name>
    <dbReference type="NCBI Taxonomy" id="284035"/>
    <lineage>
        <taxon>Bacteria</taxon>
        <taxon>Bacillati</taxon>
        <taxon>Actinomycetota</taxon>
        <taxon>Actinomycetes</taxon>
        <taxon>Kitasatosporales</taxon>
        <taxon>Streptomycetaceae</taxon>
        <taxon>Streptomyces</taxon>
    </lineage>
</organism>
<evidence type="ECO:0000313" key="10">
    <source>
        <dbReference type="EMBL" id="MFC5020528.1"/>
    </source>
</evidence>
<dbReference type="EMBL" id="JBHSJO010000003">
    <property type="protein sequence ID" value="MFC5020528.1"/>
    <property type="molecule type" value="Genomic_DNA"/>
</dbReference>
<dbReference type="RefSeq" id="WP_344505537.1">
    <property type="nucleotide sequence ID" value="NZ_BAAATN010000044.1"/>
</dbReference>
<accession>A0ABV9WMM4</accession>